<keyword evidence="1" id="KW-0862">Zinc</keyword>
<proteinExistence type="predicted"/>
<comment type="caution">
    <text evidence="3">The sequence shown here is derived from an EMBL/GenBank/DDBJ whole genome shotgun (WGS) entry which is preliminary data.</text>
</comment>
<accession>A0ABQ5F4R7</accession>
<evidence type="ECO:0000313" key="3">
    <source>
        <dbReference type="EMBL" id="GJT58139.1"/>
    </source>
</evidence>
<dbReference type="PROSITE" id="PS50158">
    <property type="entry name" value="ZF_CCHC"/>
    <property type="match status" value="1"/>
</dbReference>
<dbReference type="Pfam" id="PF03732">
    <property type="entry name" value="Retrotrans_gag"/>
    <property type="match status" value="1"/>
</dbReference>
<evidence type="ECO:0000313" key="4">
    <source>
        <dbReference type="Proteomes" id="UP001151760"/>
    </source>
</evidence>
<dbReference type="Proteomes" id="UP001151760">
    <property type="component" value="Unassembled WGS sequence"/>
</dbReference>
<keyword evidence="4" id="KW-1185">Reference proteome</keyword>
<name>A0ABQ5F4R7_9ASTR</name>
<feature type="domain" description="CCHC-type" evidence="2">
    <location>
        <begin position="218"/>
        <end position="233"/>
    </location>
</feature>
<sequence>MTHATIKQLIAQGVADALAEYEETRNSGNGNDSHDLGSGKRKERATRECTYSDFLKCEPLKFKGTKETVSHEAAYGMTWKILKKMMNDKYCPRGEIKKLEIELWNLKVKGTDVVSYTQRFQELTLMCRRMFPEESDEIEKYVGGLPDIFKEIRTFAERQVENKRKLDNNNQAQQQPPNKQSVAIADTAGYGERKEYAGTLPLCNKSPVATNNQRTLTCYECENQGHYRSDCPELKNQKHKNQAGGTKARGMVYALGGGETDQDLDNMKDDINA</sequence>
<dbReference type="InterPro" id="IPR001878">
    <property type="entry name" value="Znf_CCHC"/>
</dbReference>
<dbReference type="InterPro" id="IPR036875">
    <property type="entry name" value="Znf_CCHC_sf"/>
</dbReference>
<reference evidence="3" key="1">
    <citation type="journal article" date="2022" name="Int. J. Mol. Sci.">
        <title>Draft Genome of Tanacetum Coccineum: Genomic Comparison of Closely Related Tanacetum-Family Plants.</title>
        <authorList>
            <person name="Yamashiro T."/>
            <person name="Shiraishi A."/>
            <person name="Nakayama K."/>
            <person name="Satake H."/>
        </authorList>
    </citation>
    <scope>NUCLEOTIDE SEQUENCE</scope>
</reference>
<dbReference type="Gene3D" id="4.10.60.10">
    <property type="entry name" value="Zinc finger, CCHC-type"/>
    <property type="match status" value="1"/>
</dbReference>
<organism evidence="3 4">
    <name type="scientific">Tanacetum coccineum</name>
    <dbReference type="NCBI Taxonomy" id="301880"/>
    <lineage>
        <taxon>Eukaryota</taxon>
        <taxon>Viridiplantae</taxon>
        <taxon>Streptophyta</taxon>
        <taxon>Embryophyta</taxon>
        <taxon>Tracheophyta</taxon>
        <taxon>Spermatophyta</taxon>
        <taxon>Magnoliopsida</taxon>
        <taxon>eudicotyledons</taxon>
        <taxon>Gunneridae</taxon>
        <taxon>Pentapetalae</taxon>
        <taxon>asterids</taxon>
        <taxon>campanulids</taxon>
        <taxon>Asterales</taxon>
        <taxon>Asteraceae</taxon>
        <taxon>Asteroideae</taxon>
        <taxon>Anthemideae</taxon>
        <taxon>Anthemidinae</taxon>
        <taxon>Tanacetum</taxon>
    </lineage>
</organism>
<keyword evidence="1" id="KW-0479">Metal-binding</keyword>
<reference evidence="3" key="2">
    <citation type="submission" date="2022-01" db="EMBL/GenBank/DDBJ databases">
        <authorList>
            <person name="Yamashiro T."/>
            <person name="Shiraishi A."/>
            <person name="Satake H."/>
            <person name="Nakayama K."/>
        </authorList>
    </citation>
    <scope>NUCLEOTIDE SEQUENCE</scope>
</reference>
<dbReference type="Pfam" id="PF00098">
    <property type="entry name" value="zf-CCHC"/>
    <property type="match status" value="1"/>
</dbReference>
<dbReference type="SUPFAM" id="SSF57756">
    <property type="entry name" value="Retrovirus zinc finger-like domains"/>
    <property type="match status" value="1"/>
</dbReference>
<keyword evidence="1" id="KW-0863">Zinc-finger</keyword>
<evidence type="ECO:0000256" key="1">
    <source>
        <dbReference type="PROSITE-ProRule" id="PRU00047"/>
    </source>
</evidence>
<dbReference type="EMBL" id="BQNB010016991">
    <property type="protein sequence ID" value="GJT58139.1"/>
    <property type="molecule type" value="Genomic_DNA"/>
</dbReference>
<dbReference type="InterPro" id="IPR005162">
    <property type="entry name" value="Retrotrans_gag_dom"/>
</dbReference>
<evidence type="ECO:0000259" key="2">
    <source>
        <dbReference type="PROSITE" id="PS50158"/>
    </source>
</evidence>
<protein>
    <submittedName>
        <fullName evidence="3">RNA polymerase beta subunit, chloroplastic</fullName>
    </submittedName>
</protein>
<gene>
    <name evidence="3" type="ORF">Tco_0993193</name>
</gene>